<dbReference type="RefSeq" id="WP_111358316.1">
    <property type="nucleotide sequence ID" value="NZ_NHSK01000102.1"/>
</dbReference>
<dbReference type="AlphaFoldDB" id="A0A327KFL5"/>
<dbReference type="OrthoDB" id="7867799at2"/>
<sequence length="68" mass="7455">MSITYSAGHAARRGVVSFLREVAAAVGEGLELVSRYKALETKTDRELSAIGLTREDLPRVAVHGWTKR</sequence>
<dbReference type="Proteomes" id="UP000248863">
    <property type="component" value="Unassembled WGS sequence"/>
</dbReference>
<evidence type="ECO:0000313" key="1">
    <source>
        <dbReference type="EMBL" id="RAI36906.1"/>
    </source>
</evidence>
<reference evidence="1 2" key="1">
    <citation type="submission" date="2017-07" db="EMBL/GenBank/DDBJ databases">
        <title>Draft Genome Sequences of Select Purple Nonsulfur Bacteria.</title>
        <authorList>
            <person name="Lasarre B."/>
            <person name="Mckinlay J.B."/>
        </authorList>
    </citation>
    <scope>NUCLEOTIDE SEQUENCE [LARGE SCALE GENOMIC DNA]</scope>
    <source>
        <strain evidence="1 2">DSM 11907</strain>
    </source>
</reference>
<comment type="caution">
    <text evidence="1">The sequence shown here is derived from an EMBL/GenBank/DDBJ whole genome shotgun (WGS) entry which is preliminary data.</text>
</comment>
<dbReference type="EMBL" id="NPEU01000202">
    <property type="protein sequence ID" value="RAI36906.1"/>
    <property type="molecule type" value="Genomic_DNA"/>
</dbReference>
<gene>
    <name evidence="1" type="ORF">CH338_16930</name>
</gene>
<organism evidence="1 2">
    <name type="scientific">Rhodoplanes elegans</name>
    <dbReference type="NCBI Taxonomy" id="29408"/>
    <lineage>
        <taxon>Bacteria</taxon>
        <taxon>Pseudomonadati</taxon>
        <taxon>Pseudomonadota</taxon>
        <taxon>Alphaproteobacteria</taxon>
        <taxon>Hyphomicrobiales</taxon>
        <taxon>Nitrobacteraceae</taxon>
        <taxon>Rhodoplanes</taxon>
    </lineage>
</organism>
<evidence type="ECO:0008006" key="3">
    <source>
        <dbReference type="Google" id="ProtNLM"/>
    </source>
</evidence>
<keyword evidence="2" id="KW-1185">Reference proteome</keyword>
<protein>
    <recommendedName>
        <fullName evidence="3">DUF1127 domain-containing protein</fullName>
    </recommendedName>
</protein>
<evidence type="ECO:0000313" key="2">
    <source>
        <dbReference type="Proteomes" id="UP000248863"/>
    </source>
</evidence>
<name>A0A327KFL5_9BRAD</name>
<accession>A0A327KFL5</accession>
<proteinExistence type="predicted"/>